<dbReference type="Pfam" id="PF00498">
    <property type="entry name" value="FHA"/>
    <property type="match status" value="1"/>
</dbReference>
<dbReference type="SMART" id="SM01043">
    <property type="entry name" value="BTAD"/>
    <property type="match status" value="1"/>
</dbReference>
<feature type="DNA-binding region" description="OmpR/PhoB-type" evidence="6">
    <location>
        <begin position="3"/>
        <end position="106"/>
    </location>
</feature>
<dbReference type="CDD" id="cd00383">
    <property type="entry name" value="trans_reg_C"/>
    <property type="match status" value="1"/>
</dbReference>
<dbReference type="PROSITE" id="PS51755">
    <property type="entry name" value="OMPR_PHOB"/>
    <property type="match status" value="1"/>
</dbReference>
<evidence type="ECO:0000256" key="5">
    <source>
        <dbReference type="ARBA" id="ARBA00023163"/>
    </source>
</evidence>
<evidence type="ECO:0000256" key="4">
    <source>
        <dbReference type="ARBA" id="ARBA00023125"/>
    </source>
</evidence>
<dbReference type="CDD" id="cd15831">
    <property type="entry name" value="BTAD"/>
    <property type="match status" value="1"/>
</dbReference>
<proteinExistence type="inferred from homology"/>
<evidence type="ECO:0000256" key="2">
    <source>
        <dbReference type="ARBA" id="ARBA00022553"/>
    </source>
</evidence>
<evidence type="ECO:0000313" key="10">
    <source>
        <dbReference type="Proteomes" id="UP000053707"/>
    </source>
</evidence>
<feature type="domain" description="OmpR/PhoB-type" evidence="8">
    <location>
        <begin position="3"/>
        <end position="106"/>
    </location>
</feature>
<dbReference type="SUPFAM" id="SSF49879">
    <property type="entry name" value="SMAD/FHA domain"/>
    <property type="match status" value="1"/>
</dbReference>
<comment type="similarity">
    <text evidence="1">Belongs to the AfsR/DnrI/RedD regulatory family.</text>
</comment>
<dbReference type="Gene3D" id="1.25.40.10">
    <property type="entry name" value="Tetratricopeptide repeat domain"/>
    <property type="match status" value="1"/>
</dbReference>
<dbReference type="AlphaFoldDB" id="A0A117JIJ7"/>
<dbReference type="Gene3D" id="2.60.200.20">
    <property type="match status" value="1"/>
</dbReference>
<dbReference type="InterPro" id="IPR036388">
    <property type="entry name" value="WH-like_DNA-bd_sf"/>
</dbReference>
<dbReference type="PANTHER" id="PTHR35807:SF1">
    <property type="entry name" value="TRANSCRIPTIONAL REGULATOR REDD"/>
    <property type="match status" value="1"/>
</dbReference>
<name>A0A117JIJ7_9MYCO</name>
<dbReference type="SMART" id="SM00862">
    <property type="entry name" value="Trans_reg_C"/>
    <property type="match status" value="1"/>
</dbReference>
<dbReference type="SUPFAM" id="SSF46894">
    <property type="entry name" value="C-terminal effector domain of the bipartite response regulators"/>
    <property type="match status" value="1"/>
</dbReference>
<dbReference type="Pfam" id="PF03704">
    <property type="entry name" value="BTAD"/>
    <property type="match status" value="1"/>
</dbReference>
<protein>
    <submittedName>
        <fullName evidence="9">Regulator</fullName>
    </submittedName>
</protein>
<dbReference type="InterPro" id="IPR016032">
    <property type="entry name" value="Sig_transdc_resp-reg_C-effctor"/>
</dbReference>
<dbReference type="FunFam" id="1.25.40.10:FF:000222">
    <property type="entry name" value="SARP family transcriptional regulator"/>
    <property type="match status" value="1"/>
</dbReference>
<dbReference type="GO" id="GO:0000160">
    <property type="term" value="P:phosphorelay signal transduction system"/>
    <property type="evidence" value="ECO:0007669"/>
    <property type="project" value="InterPro"/>
</dbReference>
<keyword evidence="4 6" id="KW-0238">DNA-binding</keyword>
<keyword evidence="10" id="KW-1185">Reference proteome</keyword>
<dbReference type="InterPro" id="IPR001867">
    <property type="entry name" value="OmpR/PhoB-type_DNA-bd"/>
</dbReference>
<dbReference type="CDD" id="cd00060">
    <property type="entry name" value="FHA"/>
    <property type="match status" value="1"/>
</dbReference>
<dbReference type="SMART" id="SM00240">
    <property type="entry name" value="FHA"/>
    <property type="match status" value="1"/>
</dbReference>
<dbReference type="PROSITE" id="PS50006">
    <property type="entry name" value="FHA_DOMAIN"/>
    <property type="match status" value="1"/>
</dbReference>
<dbReference type="InterPro" id="IPR008984">
    <property type="entry name" value="SMAD_FHA_dom_sf"/>
</dbReference>
<dbReference type="Proteomes" id="UP000053707">
    <property type="component" value="Unassembled WGS sequence"/>
</dbReference>
<dbReference type="SUPFAM" id="SSF48452">
    <property type="entry name" value="TPR-like"/>
    <property type="match status" value="1"/>
</dbReference>
<evidence type="ECO:0000313" key="9">
    <source>
        <dbReference type="EMBL" id="KUI12096.1"/>
    </source>
</evidence>
<dbReference type="EMBL" id="LQIR01000037">
    <property type="protein sequence ID" value="KUI12096.1"/>
    <property type="molecule type" value="Genomic_DNA"/>
</dbReference>
<evidence type="ECO:0000259" key="7">
    <source>
        <dbReference type="PROSITE" id="PS50006"/>
    </source>
</evidence>
<keyword evidence="2" id="KW-0597">Phosphoprotein</keyword>
<comment type="caution">
    <text evidence="9">The sequence shown here is derived from an EMBL/GenBank/DDBJ whole genome shotgun (WGS) entry which is preliminary data.</text>
</comment>
<dbReference type="GO" id="GO:0006355">
    <property type="term" value="P:regulation of DNA-templated transcription"/>
    <property type="evidence" value="ECO:0007669"/>
    <property type="project" value="InterPro"/>
</dbReference>
<evidence type="ECO:0000256" key="1">
    <source>
        <dbReference type="ARBA" id="ARBA00005820"/>
    </source>
</evidence>
<organism evidence="9 10">
    <name type="scientific">Mycobacterium lehmannii</name>
    <dbReference type="NCBI Taxonomy" id="2048550"/>
    <lineage>
        <taxon>Bacteria</taxon>
        <taxon>Bacillati</taxon>
        <taxon>Actinomycetota</taxon>
        <taxon>Actinomycetes</taxon>
        <taxon>Mycobacteriales</taxon>
        <taxon>Mycobacteriaceae</taxon>
        <taxon>Mycobacterium</taxon>
    </lineage>
</organism>
<keyword evidence="3" id="KW-0805">Transcription regulation</keyword>
<reference evidence="9 10" key="1">
    <citation type="submission" date="2016-01" db="EMBL/GenBank/DDBJ databases">
        <authorList>
            <consortium name="TB Trials Study Group"/>
            <person name="Sutton G."/>
            <person name="Brinkac L."/>
            <person name="Sanka R."/>
            <person name="Adams M."/>
            <person name="Lau E.L."/>
            <person name="Macaden R."/>
            <person name="Grewal H.M.S."/>
        </authorList>
    </citation>
    <scope>NUCLEOTIDE SEQUENCE [LARGE SCALE GENOMIC DNA]</scope>
    <source>
        <strain evidence="9 10">IS-1744</strain>
    </source>
</reference>
<dbReference type="Pfam" id="PF00486">
    <property type="entry name" value="Trans_reg_C"/>
    <property type="match status" value="1"/>
</dbReference>
<gene>
    <name evidence="9" type="ORF">AU192_24055</name>
</gene>
<accession>A0A117JIJ7</accession>
<dbReference type="GO" id="GO:0003677">
    <property type="term" value="F:DNA binding"/>
    <property type="evidence" value="ECO:0007669"/>
    <property type="project" value="UniProtKB-UniRule"/>
</dbReference>
<evidence type="ECO:0000259" key="8">
    <source>
        <dbReference type="PROSITE" id="PS51755"/>
    </source>
</evidence>
<keyword evidence="5" id="KW-0804">Transcription</keyword>
<dbReference type="Gene3D" id="1.10.10.10">
    <property type="entry name" value="Winged helix-like DNA-binding domain superfamily/Winged helix DNA-binding domain"/>
    <property type="match status" value="1"/>
</dbReference>
<dbReference type="InterPro" id="IPR051677">
    <property type="entry name" value="AfsR-DnrI-RedD_regulator"/>
</dbReference>
<evidence type="ECO:0000256" key="6">
    <source>
        <dbReference type="PROSITE-ProRule" id="PRU01091"/>
    </source>
</evidence>
<dbReference type="InterPro" id="IPR011990">
    <property type="entry name" value="TPR-like_helical_dom_sf"/>
</dbReference>
<evidence type="ECO:0000256" key="3">
    <source>
        <dbReference type="ARBA" id="ARBA00023015"/>
    </source>
</evidence>
<dbReference type="InterPro" id="IPR000253">
    <property type="entry name" value="FHA_dom"/>
</dbReference>
<dbReference type="PANTHER" id="PTHR35807">
    <property type="entry name" value="TRANSCRIPTIONAL REGULATOR REDD-RELATED"/>
    <property type="match status" value="1"/>
</dbReference>
<dbReference type="InterPro" id="IPR005158">
    <property type="entry name" value="BTAD"/>
</dbReference>
<feature type="domain" description="FHA" evidence="7">
    <location>
        <begin position="312"/>
        <end position="361"/>
    </location>
</feature>
<sequence length="392" mass="42265">MTKGPMVASGLDFGVLGPLRVSVNRQPVPLGTPKQCAVLALLLINRNRPVPRDSIIAAIWDEDMPEADAIHNLHVYVANLRKVLGSGGADAKAVLASARPGYQLNVPDAACDLGRFNTEKAAGAQAAAAGRFGLAADRLSAALAQWRGSVLDDLREFRFVEPFAAALVEDKVATHVLRAEAEIACGRADSMIGGLEKLVGEHPYREPLWAQLITAYYLAERQTDALDAYRRVRSTLSEELGIDPGPSLRTLHERILRQEPLDVARIAQSDASDVVTMLESHLSTTMTAAARFNRAQLRDVAGRCYPLETVVTGIGRRADNTVVIDDPKVSRYHATIIDTGASFVINDLRSGNGVIVAHERVRGSTALCDGDVIDIAGHQFTFEIAPEDSPAH</sequence>